<feature type="disulfide bond" evidence="1">
    <location>
        <begin position="207"/>
        <end position="217"/>
    </location>
</feature>
<feature type="chain" id="PRO_5010988375" evidence="2">
    <location>
        <begin position="27"/>
        <end position="268"/>
    </location>
</feature>
<gene>
    <name evidence="3" type="ORF">BCR35DRAFT_263146</name>
</gene>
<keyword evidence="4" id="KW-1185">Reference proteome</keyword>
<dbReference type="InterPro" id="IPR037176">
    <property type="entry name" value="Osmotin/thaumatin-like_sf"/>
</dbReference>
<dbReference type="STRING" id="106004.A0A1Y2FZY6"/>
<dbReference type="Pfam" id="PF00314">
    <property type="entry name" value="Thaumatin"/>
    <property type="match status" value="1"/>
</dbReference>
<evidence type="ECO:0000256" key="2">
    <source>
        <dbReference type="SAM" id="SignalP"/>
    </source>
</evidence>
<dbReference type="Proteomes" id="UP000193467">
    <property type="component" value="Unassembled WGS sequence"/>
</dbReference>
<feature type="disulfide bond" evidence="1">
    <location>
        <begin position="105"/>
        <end position="111"/>
    </location>
</feature>
<dbReference type="PRINTS" id="PR00347">
    <property type="entry name" value="THAUMATIN"/>
</dbReference>
<accession>A0A1Y2FZY6</accession>
<proteinExistence type="predicted"/>
<comment type="caution">
    <text evidence="3">The sequence shown here is derived from an EMBL/GenBank/DDBJ whole genome shotgun (WGS) entry which is preliminary data.</text>
</comment>
<keyword evidence="1" id="KW-1015">Disulfide bond</keyword>
<feature type="disulfide bond" evidence="1">
    <location>
        <begin position="88"/>
        <end position="100"/>
    </location>
</feature>
<dbReference type="PROSITE" id="PS51367">
    <property type="entry name" value="THAUMATIN_2"/>
    <property type="match status" value="1"/>
</dbReference>
<feature type="disulfide bond" evidence="1">
    <location>
        <begin position="37"/>
        <end position="258"/>
    </location>
</feature>
<organism evidence="3 4">
    <name type="scientific">Leucosporidium creatinivorum</name>
    <dbReference type="NCBI Taxonomy" id="106004"/>
    <lineage>
        <taxon>Eukaryota</taxon>
        <taxon>Fungi</taxon>
        <taxon>Dikarya</taxon>
        <taxon>Basidiomycota</taxon>
        <taxon>Pucciniomycotina</taxon>
        <taxon>Microbotryomycetes</taxon>
        <taxon>Leucosporidiales</taxon>
        <taxon>Leucosporidium</taxon>
    </lineage>
</organism>
<feature type="disulfide bond" evidence="1">
    <location>
        <begin position="195"/>
        <end position="206"/>
    </location>
</feature>
<dbReference type="PIRSF" id="PIRSF002703">
    <property type="entry name" value="Thaumatin"/>
    <property type="match status" value="1"/>
</dbReference>
<feature type="signal peptide" evidence="2">
    <location>
        <begin position="1"/>
        <end position="26"/>
    </location>
</feature>
<dbReference type="InterPro" id="IPR001938">
    <property type="entry name" value="Thaumatin"/>
</dbReference>
<feature type="disulfide bond" evidence="1">
    <location>
        <begin position="162"/>
        <end position="247"/>
    </location>
</feature>
<dbReference type="SUPFAM" id="SSF49870">
    <property type="entry name" value="Osmotin, thaumatin-like protein"/>
    <property type="match status" value="1"/>
</dbReference>
<reference evidence="3 4" key="1">
    <citation type="submission" date="2016-07" db="EMBL/GenBank/DDBJ databases">
        <title>Pervasive Adenine N6-methylation of Active Genes in Fungi.</title>
        <authorList>
            <consortium name="DOE Joint Genome Institute"/>
            <person name="Mondo S.J."/>
            <person name="Dannebaum R.O."/>
            <person name="Kuo R.C."/>
            <person name="Labutti K."/>
            <person name="Haridas S."/>
            <person name="Kuo A."/>
            <person name="Salamov A."/>
            <person name="Ahrendt S.R."/>
            <person name="Lipzen A."/>
            <person name="Sullivan W."/>
            <person name="Andreopoulos W.B."/>
            <person name="Clum A."/>
            <person name="Lindquist E."/>
            <person name="Daum C."/>
            <person name="Ramamoorthy G.K."/>
            <person name="Gryganskyi A."/>
            <person name="Culley D."/>
            <person name="Magnuson J.K."/>
            <person name="James T.Y."/>
            <person name="O'Malley M.A."/>
            <person name="Stajich J.E."/>
            <person name="Spatafora J.W."/>
            <person name="Visel A."/>
            <person name="Grigoriev I.V."/>
        </authorList>
    </citation>
    <scope>NUCLEOTIDE SEQUENCE [LARGE SCALE GENOMIC DNA]</scope>
    <source>
        <strain evidence="3 4">62-1032</strain>
    </source>
</reference>
<evidence type="ECO:0000313" key="3">
    <source>
        <dbReference type="EMBL" id="ORY88780.1"/>
    </source>
</evidence>
<evidence type="ECO:0000313" key="4">
    <source>
        <dbReference type="Proteomes" id="UP000193467"/>
    </source>
</evidence>
<dbReference type="AlphaFoldDB" id="A0A1Y2FZY6"/>
<protein>
    <submittedName>
        <fullName evidence="3">Thaumatin</fullName>
    </submittedName>
</protein>
<keyword evidence="2" id="KW-0732">Signal</keyword>
<dbReference type="EMBL" id="MCGR01000008">
    <property type="protein sequence ID" value="ORY88780.1"/>
    <property type="molecule type" value="Genomic_DNA"/>
</dbReference>
<dbReference type="OrthoDB" id="430315at2759"/>
<dbReference type="Gene3D" id="2.60.110.10">
    <property type="entry name" value="Thaumatin"/>
    <property type="match status" value="1"/>
</dbReference>
<feature type="disulfide bond" evidence="1">
    <location>
        <begin position="175"/>
        <end position="191"/>
    </location>
</feature>
<name>A0A1Y2FZY6_9BASI</name>
<dbReference type="InParanoid" id="A0A1Y2FZY6"/>
<dbReference type="PANTHER" id="PTHR31048">
    <property type="entry name" value="OS03G0233200 PROTEIN"/>
    <property type="match status" value="1"/>
</dbReference>
<dbReference type="SMART" id="SM00205">
    <property type="entry name" value="THN"/>
    <property type="match status" value="1"/>
</dbReference>
<sequence>MAYSKLQHLLLPLLLAVTLSPLPASAKDRTLTIANTCTYTLWMAYFTVSSGPWPQPDQVTGWEAPSGTVVTMTVQETWGGRVWARTNCDFTSDLPDYQQCETGGCVGGLECDTSSGTGVPPRTPSLIQPSEAVLPSPRLMPLFLSQVDGFNVPLAITNSASCPLSNCPFDLLLNCPSDLQKKNDAGTVIGCYTDCGATVSNKDEYCCAGAYNLPSTCPSSSEVLFPDHRVPSIVSFRITSGTALFTCTDEVDYTITFCPSDNLYDDSA</sequence>
<evidence type="ECO:0000256" key="1">
    <source>
        <dbReference type="PIRSR" id="PIRSR002703-1"/>
    </source>
</evidence>